<organism evidence="1 2">
    <name type="scientific">Dubosiella muris</name>
    <dbReference type="NCBI Taxonomy" id="3038133"/>
    <lineage>
        <taxon>Bacteria</taxon>
        <taxon>Bacillati</taxon>
        <taxon>Bacillota</taxon>
        <taxon>Erysipelotrichia</taxon>
        <taxon>Erysipelotrichales</taxon>
        <taxon>Erysipelotrichaceae</taxon>
        <taxon>Dubosiella</taxon>
    </lineage>
</organism>
<comment type="caution">
    <text evidence="1">The sequence shown here is derived from an EMBL/GenBank/DDBJ whole genome shotgun (WGS) entry which is preliminary data.</text>
</comment>
<dbReference type="Proteomes" id="UP000308836">
    <property type="component" value="Unassembled WGS sequence"/>
</dbReference>
<evidence type="ECO:0000313" key="1">
    <source>
        <dbReference type="EMBL" id="TGY66936.1"/>
    </source>
</evidence>
<dbReference type="EC" id="2.2.1.6" evidence="1"/>
<name>A0AC61RA30_9FIRM</name>
<keyword evidence="2" id="KW-1185">Reference proteome</keyword>
<accession>A0AC61RA30</accession>
<gene>
    <name evidence="1" type="primary">ilvN</name>
    <name evidence="1" type="ORF">E5336_02310</name>
</gene>
<dbReference type="EMBL" id="SRYG01000003">
    <property type="protein sequence ID" value="TGY66936.1"/>
    <property type="molecule type" value="Genomic_DNA"/>
</dbReference>
<proteinExistence type="predicted"/>
<keyword evidence="1" id="KW-0808">Transferase</keyword>
<evidence type="ECO:0000313" key="2">
    <source>
        <dbReference type="Proteomes" id="UP000308836"/>
    </source>
</evidence>
<protein>
    <submittedName>
        <fullName evidence="1">Acetolactate synthase small subunit</fullName>
        <ecNumber evidence="1">2.2.1.6</ecNumber>
    </submittedName>
</protein>
<reference evidence="1" key="1">
    <citation type="submission" date="2019-04" db="EMBL/GenBank/DDBJ databases">
        <title>Microbes associate with the intestines of laboratory mice.</title>
        <authorList>
            <person name="Navarre W."/>
            <person name="Wong E."/>
            <person name="Huang K."/>
            <person name="Tropini C."/>
            <person name="Ng K."/>
            <person name="Yu B."/>
        </authorList>
    </citation>
    <scope>NUCLEOTIDE SEQUENCE</scope>
    <source>
        <strain evidence="1">NM09_H32</strain>
    </source>
</reference>
<sequence length="167" mass="18650">MKREVISIFVDNSANVLTRVASLFGRRGFNIESLTVSTTSDPAISRITAVFNGNEQSLHQILTQTRKLEVVRDIFTLEKGRSLFRELLLVKVACDKTNRAAIREIVDIYRGKIISLSKTCMIVELTGASEKIDGFLDMLSCYDVLEVCRTGVTGISRDANTEVEDEE</sequence>